<dbReference type="RefSeq" id="WP_320293865.1">
    <property type="nucleotide sequence ID" value="NZ_JAVIIU010000002.1"/>
</dbReference>
<protein>
    <recommendedName>
        <fullName evidence="3">HTH marR-type domain-containing protein</fullName>
    </recommendedName>
</protein>
<gene>
    <name evidence="1" type="ORF">RFM52_00225</name>
</gene>
<sequence length="123" mass="13272">MRSFNPDQQMRLLRLSGAIATLPGLKLELLASLLTIAAEPGLSVNELADKTATPQASASRYVSVLTGRYHGDTSEPAVPLVSQEIRADDPRRRALFLTPEGYEAVLSIIEAVEPISNAKGETR</sequence>
<comment type="caution">
    <text evidence="1">The sequence shown here is derived from an EMBL/GenBank/DDBJ whole genome shotgun (WGS) entry which is preliminary data.</text>
</comment>
<dbReference type="InterPro" id="IPR036388">
    <property type="entry name" value="WH-like_DNA-bd_sf"/>
</dbReference>
<evidence type="ECO:0000313" key="1">
    <source>
        <dbReference type="EMBL" id="MDX8483601.1"/>
    </source>
</evidence>
<dbReference type="Proteomes" id="UP001280156">
    <property type="component" value="Unassembled WGS sequence"/>
</dbReference>
<dbReference type="EMBL" id="JAVIIV010000001">
    <property type="protein sequence ID" value="MDX8483601.1"/>
    <property type="molecule type" value="Genomic_DNA"/>
</dbReference>
<proteinExistence type="predicted"/>
<evidence type="ECO:0008006" key="3">
    <source>
        <dbReference type="Google" id="ProtNLM"/>
    </source>
</evidence>
<keyword evidence="2" id="KW-1185">Reference proteome</keyword>
<accession>A0ABU4Y9K3</accession>
<reference evidence="1 2" key="1">
    <citation type="submission" date="2023-08" db="EMBL/GenBank/DDBJ databases">
        <title>Implementing the SeqCode for naming new Mesorhizobium species isolated from Vachellia karroo root nodules.</title>
        <authorList>
            <person name="Van Lill M."/>
        </authorList>
    </citation>
    <scope>NUCLEOTIDE SEQUENCE [LARGE SCALE GENOMIC DNA]</scope>
    <source>
        <strain evidence="1 2">VK2B</strain>
    </source>
</reference>
<name>A0ABU4Y9K3_9HYPH</name>
<dbReference type="SUPFAM" id="SSF46785">
    <property type="entry name" value="Winged helix' DNA-binding domain"/>
    <property type="match status" value="1"/>
</dbReference>
<organism evidence="1 2">
    <name type="scientific">Mesorhizobium humile</name>
    <dbReference type="NCBI Taxonomy" id="3072313"/>
    <lineage>
        <taxon>Bacteria</taxon>
        <taxon>Pseudomonadati</taxon>
        <taxon>Pseudomonadota</taxon>
        <taxon>Alphaproteobacteria</taxon>
        <taxon>Hyphomicrobiales</taxon>
        <taxon>Phyllobacteriaceae</taxon>
        <taxon>Mesorhizobium</taxon>
    </lineage>
</organism>
<dbReference type="Gene3D" id="1.10.10.10">
    <property type="entry name" value="Winged helix-like DNA-binding domain superfamily/Winged helix DNA-binding domain"/>
    <property type="match status" value="1"/>
</dbReference>
<dbReference type="InterPro" id="IPR036390">
    <property type="entry name" value="WH_DNA-bd_sf"/>
</dbReference>
<evidence type="ECO:0000313" key="2">
    <source>
        <dbReference type="Proteomes" id="UP001280156"/>
    </source>
</evidence>